<evidence type="ECO:0000256" key="1">
    <source>
        <dbReference type="SAM" id="MobiDB-lite"/>
    </source>
</evidence>
<protein>
    <submittedName>
        <fullName evidence="2">Uncharacterized protein</fullName>
    </submittedName>
</protein>
<reference evidence="2 3" key="1">
    <citation type="submission" date="2014-06" db="EMBL/GenBank/DDBJ databases">
        <authorList>
            <person name="Swart Estienne"/>
        </authorList>
    </citation>
    <scope>NUCLEOTIDE SEQUENCE [LARGE SCALE GENOMIC DNA]</scope>
    <source>
        <strain evidence="2 3">130c</strain>
    </source>
</reference>
<dbReference type="EMBL" id="CCKQ01000717">
    <property type="protein sequence ID" value="CDW71807.1"/>
    <property type="molecule type" value="Genomic_DNA"/>
</dbReference>
<sequence>MYEKSIELQQQNPHSKNYINLKVPLPKIEVLFNEIYLNDVSPEVTQKNYTQTQNISSSHGYLSKKKKQRKRQKRKNSLTDTGKPGDSDGD</sequence>
<evidence type="ECO:0000313" key="3">
    <source>
        <dbReference type="Proteomes" id="UP000039865"/>
    </source>
</evidence>
<accession>A0A077ZPD5</accession>
<feature type="compositionally biased region" description="Basic residues" evidence="1">
    <location>
        <begin position="62"/>
        <end position="76"/>
    </location>
</feature>
<dbReference type="AlphaFoldDB" id="A0A077ZPD5"/>
<name>A0A077ZPD5_STYLE</name>
<gene>
    <name evidence="2" type="primary">Contig11339.g12117</name>
    <name evidence="2" type="ORF">STYLEM_757</name>
</gene>
<keyword evidence="3" id="KW-1185">Reference proteome</keyword>
<dbReference type="Proteomes" id="UP000039865">
    <property type="component" value="Unassembled WGS sequence"/>
</dbReference>
<organism evidence="2 3">
    <name type="scientific">Stylonychia lemnae</name>
    <name type="common">Ciliate</name>
    <dbReference type="NCBI Taxonomy" id="5949"/>
    <lineage>
        <taxon>Eukaryota</taxon>
        <taxon>Sar</taxon>
        <taxon>Alveolata</taxon>
        <taxon>Ciliophora</taxon>
        <taxon>Intramacronucleata</taxon>
        <taxon>Spirotrichea</taxon>
        <taxon>Stichotrichia</taxon>
        <taxon>Sporadotrichida</taxon>
        <taxon>Oxytrichidae</taxon>
        <taxon>Stylonychinae</taxon>
        <taxon>Stylonychia</taxon>
    </lineage>
</organism>
<dbReference type="InParanoid" id="A0A077ZPD5"/>
<feature type="compositionally biased region" description="Polar residues" evidence="1">
    <location>
        <begin position="47"/>
        <end position="60"/>
    </location>
</feature>
<feature type="region of interest" description="Disordered" evidence="1">
    <location>
        <begin position="47"/>
        <end position="90"/>
    </location>
</feature>
<proteinExistence type="predicted"/>
<evidence type="ECO:0000313" key="2">
    <source>
        <dbReference type="EMBL" id="CDW71807.1"/>
    </source>
</evidence>